<gene>
    <name evidence="3" type="ORF">CINCED_3A022350</name>
</gene>
<dbReference type="EMBL" id="CABPRJ010000971">
    <property type="protein sequence ID" value="VVC33603.1"/>
    <property type="molecule type" value="Genomic_DNA"/>
</dbReference>
<dbReference type="GO" id="GO:0005737">
    <property type="term" value="C:cytoplasm"/>
    <property type="evidence" value="ECO:0007669"/>
    <property type="project" value="UniProtKB-ARBA"/>
</dbReference>
<sequence length="339" mass="38887">MLYTKCLLLYSGLIFFKSTTVFGIIDPITGAFALGSFALGYFLTKTNYSFLNINNCPTENIQFYELQRDIEENFFGQHIASKIILSALKGNFIRSTHNKKPLVMSFHGWTGCGKNFITELIANHFFTNEKMKKLRYHVINRQSQFISSSKLNYNSEELYNHIKLVIKSCKTNIFVFDELQYIPIGLLDILIPILENHDLSIDSRNSIFIFLTNAGGEAIVEKYLELWDKGYSREQMKVFDFDSILQQSAFNEIGGLKKSQLIDSHIIDHYIPFLPLEKSHVMQCIDAELRNLNQKLDSKTKNEILQIIPFGPDPQKLFSTSGCKRIKALVTTESSTNLD</sequence>
<dbReference type="InterPro" id="IPR027417">
    <property type="entry name" value="P-loop_NTPase"/>
</dbReference>
<evidence type="ECO:0000259" key="2">
    <source>
        <dbReference type="Pfam" id="PF21376"/>
    </source>
</evidence>
<comment type="similarity">
    <text evidence="1">Belongs to the ClpA/ClpB family. Torsin subfamily.</text>
</comment>
<dbReference type="Pfam" id="PF21376">
    <property type="entry name" value="TOR1A_C"/>
    <property type="match status" value="1"/>
</dbReference>
<dbReference type="PANTHER" id="PTHR10760">
    <property type="entry name" value="TORSIN"/>
    <property type="match status" value="1"/>
</dbReference>
<accession>A0A5E4MRS6</accession>
<keyword evidence="3" id="KW-0378">Hydrolase</keyword>
<dbReference type="InterPro" id="IPR049337">
    <property type="entry name" value="TOR1A_C"/>
</dbReference>
<proteinExistence type="inferred from homology"/>
<dbReference type="SUPFAM" id="SSF52540">
    <property type="entry name" value="P-loop containing nucleoside triphosphate hydrolases"/>
    <property type="match status" value="1"/>
</dbReference>
<dbReference type="GO" id="GO:0012505">
    <property type="term" value="C:endomembrane system"/>
    <property type="evidence" value="ECO:0007669"/>
    <property type="project" value="UniProtKB-ARBA"/>
</dbReference>
<dbReference type="OrthoDB" id="19623at2759"/>
<dbReference type="Proteomes" id="UP000325440">
    <property type="component" value="Unassembled WGS sequence"/>
</dbReference>
<evidence type="ECO:0000313" key="3">
    <source>
        <dbReference type="EMBL" id="VVC33603.1"/>
    </source>
</evidence>
<dbReference type="InterPro" id="IPR010448">
    <property type="entry name" value="Torsin"/>
</dbReference>
<reference evidence="3 4" key="1">
    <citation type="submission" date="2019-08" db="EMBL/GenBank/DDBJ databases">
        <authorList>
            <person name="Alioto T."/>
            <person name="Alioto T."/>
            <person name="Gomez Garrido J."/>
        </authorList>
    </citation>
    <scope>NUCLEOTIDE SEQUENCE [LARGE SCALE GENOMIC DNA]</scope>
</reference>
<evidence type="ECO:0000256" key="1">
    <source>
        <dbReference type="ARBA" id="ARBA00006235"/>
    </source>
</evidence>
<dbReference type="GO" id="GO:0071218">
    <property type="term" value="P:cellular response to misfolded protein"/>
    <property type="evidence" value="ECO:0007669"/>
    <property type="project" value="TreeGrafter"/>
</dbReference>
<keyword evidence="4" id="KW-1185">Reference proteome</keyword>
<dbReference type="PANTHER" id="PTHR10760:SF2">
    <property type="entry name" value="LD13476P-RELATED"/>
    <property type="match status" value="1"/>
</dbReference>
<dbReference type="Gene3D" id="3.40.50.300">
    <property type="entry name" value="P-loop containing nucleotide triphosphate hydrolases"/>
    <property type="match status" value="1"/>
</dbReference>
<name>A0A5E4MRS6_9HEMI</name>
<organism evidence="3 4">
    <name type="scientific">Cinara cedri</name>
    <dbReference type="NCBI Taxonomy" id="506608"/>
    <lineage>
        <taxon>Eukaryota</taxon>
        <taxon>Metazoa</taxon>
        <taxon>Ecdysozoa</taxon>
        <taxon>Arthropoda</taxon>
        <taxon>Hexapoda</taxon>
        <taxon>Insecta</taxon>
        <taxon>Pterygota</taxon>
        <taxon>Neoptera</taxon>
        <taxon>Paraneoptera</taxon>
        <taxon>Hemiptera</taxon>
        <taxon>Sternorrhyncha</taxon>
        <taxon>Aphidomorpha</taxon>
        <taxon>Aphidoidea</taxon>
        <taxon>Aphididae</taxon>
        <taxon>Lachninae</taxon>
        <taxon>Cinara</taxon>
    </lineage>
</organism>
<protein>
    <submittedName>
        <fullName evidence="3">P-loop containing nucleoside triphosphate hydrolase,Torsin</fullName>
    </submittedName>
</protein>
<dbReference type="GO" id="GO:0005524">
    <property type="term" value="F:ATP binding"/>
    <property type="evidence" value="ECO:0007669"/>
    <property type="project" value="InterPro"/>
</dbReference>
<feature type="domain" description="Torsin-1A C-terminal" evidence="2">
    <location>
        <begin position="276"/>
        <end position="328"/>
    </location>
</feature>
<dbReference type="GO" id="GO:0016887">
    <property type="term" value="F:ATP hydrolysis activity"/>
    <property type="evidence" value="ECO:0007669"/>
    <property type="project" value="InterPro"/>
</dbReference>
<dbReference type="Pfam" id="PF06309">
    <property type="entry name" value="Torsin"/>
    <property type="match status" value="1"/>
</dbReference>
<evidence type="ECO:0000313" key="4">
    <source>
        <dbReference type="Proteomes" id="UP000325440"/>
    </source>
</evidence>
<dbReference type="AlphaFoldDB" id="A0A5E4MRS6"/>